<dbReference type="HAMAP" id="MF_00093">
    <property type="entry name" value="Rel_fac_1"/>
    <property type="match status" value="1"/>
</dbReference>
<dbReference type="InterPro" id="IPR005139">
    <property type="entry name" value="PCRF"/>
</dbReference>
<dbReference type="AlphaFoldDB" id="A0A9D1WCC0"/>
<dbReference type="FunFam" id="3.30.70.1660:FF:000002">
    <property type="entry name" value="Peptide chain release factor 1"/>
    <property type="match status" value="1"/>
</dbReference>
<sequence length="364" mass="41225">MQDSILKRLDAIEERHQEVEQLLAQPEVIADQEKFRELNREYSRLQVMVDTYKDYKTCSSDLEEMESMLNGDDEDMRAMAEEEIEPTKERCAKLEHDLQVLLLPHDERDDCNCFLEIRAGTGGDEAALFAGELFRMYTKYCESKGWTLDIVSMSEGEMGGCKEVIAKLSGEGAYGYMKFESGGHRVQRVPETESQGRVHTSACTVMVLPEIPPSKAPEINPADLRIDTFRASGAGGQHINKTDSAIRITHIPTGIVVECQDQRSQHSNRARAMEVLISRLAKLEEDKRNATLAEQRQSVFSSGDRSDRIRTYNFPQSRVTDHRINLTLYRLAEIMEGKLDLILEPVIEEYQAEQLAAMATQTGL</sequence>
<dbReference type="PROSITE" id="PS00745">
    <property type="entry name" value="RF_PROK_I"/>
    <property type="match status" value="1"/>
</dbReference>
<comment type="similarity">
    <text evidence="3 7">Belongs to the prokaryotic/mitochondrial release factor family.</text>
</comment>
<dbReference type="NCBIfam" id="TIGR00019">
    <property type="entry name" value="prfA"/>
    <property type="match status" value="1"/>
</dbReference>
<proteinExistence type="inferred from homology"/>
<dbReference type="GO" id="GO:0016149">
    <property type="term" value="F:translation release factor activity, codon specific"/>
    <property type="evidence" value="ECO:0007669"/>
    <property type="project" value="UniProtKB-UniRule"/>
</dbReference>
<protein>
    <recommendedName>
        <fullName evidence="7 8">Peptide chain release factor 1</fullName>
        <shortName evidence="7">RF-1</shortName>
    </recommendedName>
</protein>
<evidence type="ECO:0000259" key="9">
    <source>
        <dbReference type="PROSITE" id="PS00745"/>
    </source>
</evidence>
<evidence type="ECO:0000313" key="10">
    <source>
        <dbReference type="EMBL" id="HIX56202.1"/>
    </source>
</evidence>
<dbReference type="GO" id="GO:0005829">
    <property type="term" value="C:cytosol"/>
    <property type="evidence" value="ECO:0007669"/>
    <property type="project" value="UniProtKB-ARBA"/>
</dbReference>
<evidence type="ECO:0000256" key="6">
    <source>
        <dbReference type="ARBA" id="ARBA00022917"/>
    </source>
</evidence>
<dbReference type="EMBL" id="DXEV01000033">
    <property type="protein sequence ID" value="HIX56202.1"/>
    <property type="molecule type" value="Genomic_DNA"/>
</dbReference>
<evidence type="ECO:0000256" key="5">
    <source>
        <dbReference type="ARBA" id="ARBA00022490"/>
    </source>
</evidence>
<comment type="function">
    <text evidence="1 7">Peptide chain release factor 1 directs the termination of translation in response to the peptide chain termination codons UAG and UAA.</text>
</comment>
<organism evidence="10 11">
    <name type="scientific">Candidatus Anaerobiospirillum pullistercoris</name>
    <dbReference type="NCBI Taxonomy" id="2838452"/>
    <lineage>
        <taxon>Bacteria</taxon>
        <taxon>Pseudomonadati</taxon>
        <taxon>Pseudomonadota</taxon>
        <taxon>Gammaproteobacteria</taxon>
        <taxon>Aeromonadales</taxon>
        <taxon>Succinivibrionaceae</taxon>
        <taxon>Anaerobiospirillum</taxon>
    </lineage>
</organism>
<dbReference type="Pfam" id="PF03462">
    <property type="entry name" value="PCRF"/>
    <property type="match status" value="1"/>
</dbReference>
<dbReference type="InterPro" id="IPR004373">
    <property type="entry name" value="RF-1"/>
</dbReference>
<dbReference type="Gene3D" id="6.10.140.1950">
    <property type="match status" value="1"/>
</dbReference>
<dbReference type="SMART" id="SM00937">
    <property type="entry name" value="PCRF"/>
    <property type="match status" value="1"/>
</dbReference>
<keyword evidence="4 7" id="KW-0488">Methylation</keyword>
<keyword evidence="6 7" id="KW-0648">Protein biosynthesis</keyword>
<reference evidence="10" key="1">
    <citation type="journal article" date="2021" name="PeerJ">
        <title>Extensive microbial diversity within the chicken gut microbiome revealed by metagenomics and culture.</title>
        <authorList>
            <person name="Gilroy R."/>
            <person name="Ravi A."/>
            <person name="Getino M."/>
            <person name="Pursley I."/>
            <person name="Horton D.L."/>
            <person name="Alikhan N.F."/>
            <person name="Baker D."/>
            <person name="Gharbi K."/>
            <person name="Hall N."/>
            <person name="Watson M."/>
            <person name="Adriaenssens E.M."/>
            <person name="Foster-Nyarko E."/>
            <person name="Jarju S."/>
            <person name="Secka A."/>
            <person name="Antonio M."/>
            <person name="Oren A."/>
            <person name="Chaudhuri R.R."/>
            <person name="La Ragione R."/>
            <person name="Hildebrand F."/>
            <person name="Pallen M.J."/>
        </authorList>
    </citation>
    <scope>NUCLEOTIDE SEQUENCE</scope>
    <source>
        <strain evidence="10">USASDec5-558</strain>
    </source>
</reference>
<dbReference type="PANTHER" id="PTHR43804:SF7">
    <property type="entry name" value="LD18447P"/>
    <property type="match status" value="1"/>
</dbReference>
<feature type="modified residue" description="N5-methylglutamine" evidence="7">
    <location>
        <position position="237"/>
    </location>
</feature>
<dbReference type="SUPFAM" id="SSF75620">
    <property type="entry name" value="Release factor"/>
    <property type="match status" value="1"/>
</dbReference>
<feature type="domain" description="Prokaryotic-type class I peptide chain release factors" evidence="9">
    <location>
        <begin position="230"/>
        <end position="246"/>
    </location>
</feature>
<dbReference type="InterPro" id="IPR000352">
    <property type="entry name" value="Pep_chain_release_fac_I"/>
</dbReference>
<gene>
    <name evidence="7 10" type="primary">prfA</name>
    <name evidence="10" type="ORF">H9850_01865</name>
</gene>
<dbReference type="Gene3D" id="3.30.160.20">
    <property type="match status" value="1"/>
</dbReference>
<keyword evidence="5 7" id="KW-0963">Cytoplasm</keyword>
<accession>A0A9D1WCC0</accession>
<dbReference type="InterPro" id="IPR050057">
    <property type="entry name" value="Prokaryotic/Mito_RF"/>
</dbReference>
<dbReference type="FunFam" id="3.30.160.20:FF:000004">
    <property type="entry name" value="Peptide chain release factor 1"/>
    <property type="match status" value="1"/>
</dbReference>
<evidence type="ECO:0000256" key="7">
    <source>
        <dbReference type="HAMAP-Rule" id="MF_00093"/>
    </source>
</evidence>
<dbReference type="InterPro" id="IPR045853">
    <property type="entry name" value="Pep_chain_release_fac_I_sf"/>
</dbReference>
<dbReference type="Pfam" id="PF00472">
    <property type="entry name" value="RF-1"/>
    <property type="match status" value="1"/>
</dbReference>
<evidence type="ECO:0000256" key="1">
    <source>
        <dbReference type="ARBA" id="ARBA00002986"/>
    </source>
</evidence>
<comment type="subcellular location">
    <subcellularLocation>
        <location evidence="2 7">Cytoplasm</location>
    </subcellularLocation>
</comment>
<comment type="caution">
    <text evidence="10">The sequence shown here is derived from an EMBL/GenBank/DDBJ whole genome shotgun (WGS) entry which is preliminary data.</text>
</comment>
<evidence type="ECO:0000313" key="11">
    <source>
        <dbReference type="Proteomes" id="UP000886829"/>
    </source>
</evidence>
<name>A0A9D1WCC0_9GAMM</name>
<dbReference type="Proteomes" id="UP000886829">
    <property type="component" value="Unassembled WGS sequence"/>
</dbReference>
<comment type="PTM">
    <text evidence="7">Methylated by PrmC. Methylation increases the termination efficiency of RF1.</text>
</comment>
<evidence type="ECO:0000256" key="8">
    <source>
        <dbReference type="NCBIfam" id="TIGR00019"/>
    </source>
</evidence>
<dbReference type="Gene3D" id="3.30.70.1660">
    <property type="match status" value="2"/>
</dbReference>
<dbReference type="FunFam" id="3.30.70.1660:FF:000004">
    <property type="entry name" value="Peptide chain release factor 1"/>
    <property type="match status" value="1"/>
</dbReference>
<reference evidence="10" key="2">
    <citation type="submission" date="2021-04" db="EMBL/GenBank/DDBJ databases">
        <authorList>
            <person name="Gilroy R."/>
        </authorList>
    </citation>
    <scope>NUCLEOTIDE SEQUENCE</scope>
    <source>
        <strain evidence="10">USASDec5-558</strain>
    </source>
</reference>
<dbReference type="NCBIfam" id="NF001859">
    <property type="entry name" value="PRK00591.1"/>
    <property type="match status" value="1"/>
</dbReference>
<evidence type="ECO:0000256" key="3">
    <source>
        <dbReference type="ARBA" id="ARBA00010835"/>
    </source>
</evidence>
<dbReference type="PANTHER" id="PTHR43804">
    <property type="entry name" value="LD18447P"/>
    <property type="match status" value="1"/>
</dbReference>
<evidence type="ECO:0000256" key="2">
    <source>
        <dbReference type="ARBA" id="ARBA00004496"/>
    </source>
</evidence>
<evidence type="ECO:0000256" key="4">
    <source>
        <dbReference type="ARBA" id="ARBA00022481"/>
    </source>
</evidence>